<dbReference type="AlphaFoldDB" id="A0AAD9N252"/>
<reference evidence="1" key="1">
    <citation type="journal article" date="2023" name="Mol. Biol. Evol.">
        <title>Third-Generation Sequencing Reveals the Adaptive Role of the Epigenome in Three Deep-Sea Polychaetes.</title>
        <authorList>
            <person name="Perez M."/>
            <person name="Aroh O."/>
            <person name="Sun Y."/>
            <person name="Lan Y."/>
            <person name="Juniper S.K."/>
            <person name="Young C.R."/>
            <person name="Angers B."/>
            <person name="Qian P.Y."/>
        </authorList>
    </citation>
    <scope>NUCLEOTIDE SEQUENCE</scope>
    <source>
        <strain evidence="1">P08H-3</strain>
    </source>
</reference>
<proteinExistence type="predicted"/>
<protein>
    <submittedName>
        <fullName evidence="1">Uncharacterized protein</fullName>
    </submittedName>
</protein>
<dbReference type="Proteomes" id="UP001208570">
    <property type="component" value="Unassembled WGS sequence"/>
</dbReference>
<comment type="caution">
    <text evidence="1">The sequence shown here is derived from an EMBL/GenBank/DDBJ whole genome shotgun (WGS) entry which is preliminary data.</text>
</comment>
<name>A0AAD9N252_9ANNE</name>
<evidence type="ECO:0000313" key="1">
    <source>
        <dbReference type="EMBL" id="KAK2152678.1"/>
    </source>
</evidence>
<evidence type="ECO:0000313" key="2">
    <source>
        <dbReference type="Proteomes" id="UP001208570"/>
    </source>
</evidence>
<sequence length="165" mass="19075">MSKRKGPGGSDENNNAEFVDFLMDMICRKLMALPFLLQEHITAVFETIVSQAGVGVPAINNLFEYMRNTWVVSQLFPPHGWSVFGHSLRTNNDCEGWHYRLNHRGKRAKLPFYLLVHLLHKEARIVNIQVTMVYLEDLTRDQRRAAVNITSRLEKLWAEYSSGSR</sequence>
<organism evidence="1 2">
    <name type="scientific">Paralvinella palmiformis</name>
    <dbReference type="NCBI Taxonomy" id="53620"/>
    <lineage>
        <taxon>Eukaryota</taxon>
        <taxon>Metazoa</taxon>
        <taxon>Spiralia</taxon>
        <taxon>Lophotrochozoa</taxon>
        <taxon>Annelida</taxon>
        <taxon>Polychaeta</taxon>
        <taxon>Sedentaria</taxon>
        <taxon>Canalipalpata</taxon>
        <taxon>Terebellida</taxon>
        <taxon>Terebelliformia</taxon>
        <taxon>Alvinellidae</taxon>
        <taxon>Paralvinella</taxon>
    </lineage>
</organism>
<keyword evidence="2" id="KW-1185">Reference proteome</keyword>
<dbReference type="EMBL" id="JAODUP010000321">
    <property type="protein sequence ID" value="KAK2152678.1"/>
    <property type="molecule type" value="Genomic_DNA"/>
</dbReference>
<accession>A0AAD9N252</accession>
<gene>
    <name evidence="1" type="ORF">LSH36_321g00041</name>
</gene>